<dbReference type="PANTHER" id="PTHR21600:SF44">
    <property type="entry name" value="RIBOSOMAL LARGE SUBUNIT PSEUDOURIDINE SYNTHASE D"/>
    <property type="match status" value="1"/>
</dbReference>
<reference evidence="3" key="1">
    <citation type="submission" date="2019-08" db="EMBL/GenBank/DDBJ databases">
        <authorList>
            <person name="Kucharzyk K."/>
            <person name="Murdoch R.W."/>
            <person name="Higgins S."/>
            <person name="Loffler F."/>
        </authorList>
    </citation>
    <scope>NUCLEOTIDE SEQUENCE</scope>
</reference>
<dbReference type="Gene3D" id="3.30.2350.10">
    <property type="entry name" value="Pseudouridine synthase"/>
    <property type="match status" value="1"/>
</dbReference>
<dbReference type="NCBIfam" id="TIGR00005">
    <property type="entry name" value="rluA_subfam"/>
    <property type="match status" value="1"/>
</dbReference>
<comment type="similarity">
    <text evidence="1">Belongs to the pseudouridine synthase RluA family.</text>
</comment>
<keyword evidence="3" id="KW-0413">Isomerase</keyword>
<dbReference type="SUPFAM" id="SSF55120">
    <property type="entry name" value="Pseudouridine synthase"/>
    <property type="match status" value="1"/>
</dbReference>
<comment type="caution">
    <text evidence="3">The sequence shown here is derived from an EMBL/GenBank/DDBJ whole genome shotgun (WGS) entry which is preliminary data.</text>
</comment>
<dbReference type="Pfam" id="PF00849">
    <property type="entry name" value="PseudoU_synth_2"/>
    <property type="match status" value="1"/>
</dbReference>
<accession>A0A645C615</accession>
<dbReference type="GO" id="GO:0160140">
    <property type="term" value="F:23S rRNA pseudouridine(1911/1915/1917) synthase activity"/>
    <property type="evidence" value="ECO:0007669"/>
    <property type="project" value="UniProtKB-EC"/>
</dbReference>
<dbReference type="GO" id="GO:0003723">
    <property type="term" value="F:RNA binding"/>
    <property type="evidence" value="ECO:0007669"/>
    <property type="project" value="InterPro"/>
</dbReference>
<proteinExistence type="inferred from homology"/>
<dbReference type="AlphaFoldDB" id="A0A645C615"/>
<evidence type="ECO:0000259" key="2">
    <source>
        <dbReference type="Pfam" id="PF00849"/>
    </source>
</evidence>
<dbReference type="InterPro" id="IPR006145">
    <property type="entry name" value="PsdUridine_synth_RsuA/RluA"/>
</dbReference>
<organism evidence="3">
    <name type="scientific">bioreactor metagenome</name>
    <dbReference type="NCBI Taxonomy" id="1076179"/>
    <lineage>
        <taxon>unclassified sequences</taxon>
        <taxon>metagenomes</taxon>
        <taxon>ecological metagenomes</taxon>
    </lineage>
</organism>
<dbReference type="GO" id="GO:0000455">
    <property type="term" value="P:enzyme-directed rRNA pseudouridine synthesis"/>
    <property type="evidence" value="ECO:0007669"/>
    <property type="project" value="TreeGrafter"/>
</dbReference>
<dbReference type="CDD" id="cd02869">
    <property type="entry name" value="PseudoU_synth_RluA_like"/>
    <property type="match status" value="1"/>
</dbReference>
<dbReference type="InterPro" id="IPR020103">
    <property type="entry name" value="PsdUridine_synth_cat_dom_sf"/>
</dbReference>
<name>A0A645C615_9ZZZZ</name>
<sequence length="304" mass="33691">MPLRTLTYTAGEADDGRTVLSLLRREFLCSDSHISRLKKREAGILLNQTRCYVTARVKAGDVLSIEIGDLPDGHIVPMAYSLTVVYEDDDLLILDKPAGISVHQSTRDPEEITLENAVCQYLGGNISPHPVSRLDRGTSGLIAFAKSGYIHERLRRQMHTSDYARTYLGIACGHVAPTSGVIELPIGMAEGSTFQRAIQPDGQSARTEYETLAVNERFTLLKLTPRTGRTHQLRLHMAAIGYPLAGDWLYGAEDRALIARPALHSYELTLTHPISGERIHLTAELPEDMRRLIDDPTKQNKGVL</sequence>
<protein>
    <submittedName>
        <fullName evidence="3">Ribosomal large subunit pseudouridine synthase D</fullName>
        <ecNumber evidence="3">5.4.99.23</ecNumber>
    </submittedName>
</protein>
<evidence type="ECO:0000313" key="3">
    <source>
        <dbReference type="EMBL" id="MPM73112.1"/>
    </source>
</evidence>
<dbReference type="InterPro" id="IPR050188">
    <property type="entry name" value="RluA_PseudoU_synthase"/>
</dbReference>
<evidence type="ECO:0000256" key="1">
    <source>
        <dbReference type="ARBA" id="ARBA00010876"/>
    </source>
</evidence>
<gene>
    <name evidence="3" type="primary">rluD_44</name>
    <name evidence="3" type="ORF">SDC9_120088</name>
</gene>
<dbReference type="EC" id="5.4.99.23" evidence="3"/>
<feature type="domain" description="Pseudouridine synthase RsuA/RluA-like" evidence="2">
    <location>
        <begin position="90"/>
        <end position="239"/>
    </location>
</feature>
<dbReference type="InterPro" id="IPR006225">
    <property type="entry name" value="PsdUridine_synth_RluC/D"/>
</dbReference>
<dbReference type="PANTHER" id="PTHR21600">
    <property type="entry name" value="MITOCHONDRIAL RNA PSEUDOURIDINE SYNTHASE"/>
    <property type="match status" value="1"/>
</dbReference>
<dbReference type="EMBL" id="VSSQ01025158">
    <property type="protein sequence ID" value="MPM73112.1"/>
    <property type="molecule type" value="Genomic_DNA"/>
</dbReference>